<dbReference type="GO" id="GO:0005886">
    <property type="term" value="C:plasma membrane"/>
    <property type="evidence" value="ECO:0007669"/>
    <property type="project" value="UniProtKB-SubCell"/>
</dbReference>
<evidence type="ECO:0000256" key="4">
    <source>
        <dbReference type="ARBA" id="ARBA00022989"/>
    </source>
</evidence>
<feature type="transmembrane region" description="Helical" evidence="8">
    <location>
        <begin position="132"/>
        <end position="153"/>
    </location>
</feature>
<dbReference type="PANTHER" id="PTHR35529:SF1">
    <property type="entry name" value="MANGANESE EFFLUX PUMP MNTP-RELATED"/>
    <property type="match status" value="1"/>
</dbReference>
<reference evidence="9 10" key="1">
    <citation type="submission" date="2018-08" db="EMBL/GenBank/DDBJ databases">
        <title>A genome reference for cultivated species of the human gut microbiota.</title>
        <authorList>
            <person name="Zou Y."/>
            <person name="Xue W."/>
            <person name="Luo G."/>
        </authorList>
    </citation>
    <scope>NUCLEOTIDE SEQUENCE [LARGE SCALE GENOMIC DNA]</scope>
    <source>
        <strain evidence="9 10">AF14-18</strain>
    </source>
</reference>
<feature type="transmembrane region" description="Helical" evidence="8">
    <location>
        <begin position="68"/>
        <end position="85"/>
    </location>
</feature>
<name>A0A412Z849_9FIRM</name>
<dbReference type="InterPro" id="IPR003810">
    <property type="entry name" value="Mntp/YtaF"/>
</dbReference>
<evidence type="ECO:0000256" key="8">
    <source>
        <dbReference type="HAMAP-Rule" id="MF_01521"/>
    </source>
</evidence>
<keyword evidence="3 8" id="KW-0812">Transmembrane</keyword>
<keyword evidence="7 8" id="KW-0464">Manganese</keyword>
<dbReference type="RefSeq" id="WP_002572136.1">
    <property type="nucleotide sequence ID" value="NZ_CATYQV010000020.1"/>
</dbReference>
<evidence type="ECO:0000256" key="7">
    <source>
        <dbReference type="ARBA" id="ARBA00023211"/>
    </source>
</evidence>
<dbReference type="Proteomes" id="UP000284543">
    <property type="component" value="Unassembled WGS sequence"/>
</dbReference>
<keyword evidence="5 8" id="KW-0406">Ion transport</keyword>
<dbReference type="PANTHER" id="PTHR35529">
    <property type="entry name" value="MANGANESE EFFLUX PUMP MNTP-RELATED"/>
    <property type="match status" value="1"/>
</dbReference>
<evidence type="ECO:0000256" key="6">
    <source>
        <dbReference type="ARBA" id="ARBA00023136"/>
    </source>
</evidence>
<feature type="transmembrane region" description="Helical" evidence="8">
    <location>
        <begin position="106"/>
        <end position="126"/>
    </location>
</feature>
<evidence type="ECO:0000256" key="3">
    <source>
        <dbReference type="ARBA" id="ARBA00022692"/>
    </source>
</evidence>
<keyword evidence="1 8" id="KW-0813">Transport</keyword>
<evidence type="ECO:0000256" key="2">
    <source>
        <dbReference type="ARBA" id="ARBA00022475"/>
    </source>
</evidence>
<proteinExistence type="inferred from homology"/>
<feature type="transmembrane region" description="Helical" evidence="8">
    <location>
        <begin position="165"/>
        <end position="187"/>
    </location>
</feature>
<dbReference type="AlphaFoldDB" id="A0A412Z849"/>
<comment type="similarity">
    <text evidence="8">Belongs to the MntP (TC 9.B.29) family.</text>
</comment>
<evidence type="ECO:0000313" key="9">
    <source>
        <dbReference type="EMBL" id="RGV76212.1"/>
    </source>
</evidence>
<feature type="transmembrane region" description="Helical" evidence="8">
    <location>
        <begin position="6"/>
        <end position="23"/>
    </location>
</feature>
<comment type="caution">
    <text evidence="9">The sequence shown here is derived from an EMBL/GenBank/DDBJ whole genome shotgun (WGS) entry which is preliminary data.</text>
</comment>
<dbReference type="Pfam" id="PF02659">
    <property type="entry name" value="Mntp"/>
    <property type="match status" value="1"/>
</dbReference>
<organism evidence="9 10">
    <name type="scientific">Enterocloster bolteae</name>
    <dbReference type="NCBI Taxonomy" id="208479"/>
    <lineage>
        <taxon>Bacteria</taxon>
        <taxon>Bacillati</taxon>
        <taxon>Bacillota</taxon>
        <taxon>Clostridia</taxon>
        <taxon>Lachnospirales</taxon>
        <taxon>Lachnospiraceae</taxon>
        <taxon>Enterocloster</taxon>
    </lineage>
</organism>
<dbReference type="EMBL" id="QRZM01000004">
    <property type="protein sequence ID" value="RGV76212.1"/>
    <property type="molecule type" value="Genomic_DNA"/>
</dbReference>
<keyword evidence="6 8" id="KW-0472">Membrane</keyword>
<dbReference type="InterPro" id="IPR022929">
    <property type="entry name" value="Put_MntP"/>
</dbReference>
<protein>
    <recommendedName>
        <fullName evidence="8">Putative manganese efflux pump MntP</fullName>
    </recommendedName>
</protein>
<keyword evidence="2 8" id="KW-1003">Cell membrane</keyword>
<feature type="transmembrane region" description="Helical" evidence="8">
    <location>
        <begin position="35"/>
        <end position="56"/>
    </location>
</feature>
<evidence type="ECO:0000313" key="10">
    <source>
        <dbReference type="Proteomes" id="UP000284543"/>
    </source>
</evidence>
<comment type="function">
    <text evidence="8">Probably functions as a manganese efflux pump.</text>
</comment>
<gene>
    <name evidence="8" type="primary">mntP</name>
    <name evidence="9" type="ORF">DWW02_12655</name>
</gene>
<comment type="subcellular location">
    <subcellularLocation>
        <location evidence="8">Cell membrane</location>
        <topology evidence="8">Multi-pass membrane protein</topology>
    </subcellularLocation>
</comment>
<dbReference type="GO" id="GO:0005384">
    <property type="term" value="F:manganese ion transmembrane transporter activity"/>
    <property type="evidence" value="ECO:0007669"/>
    <property type="project" value="UniProtKB-UniRule"/>
</dbReference>
<evidence type="ECO:0000256" key="1">
    <source>
        <dbReference type="ARBA" id="ARBA00022448"/>
    </source>
</evidence>
<evidence type="ECO:0000256" key="5">
    <source>
        <dbReference type="ARBA" id="ARBA00023065"/>
    </source>
</evidence>
<dbReference type="HAMAP" id="MF_01521">
    <property type="entry name" value="MntP_pump"/>
    <property type="match status" value="1"/>
</dbReference>
<sequence length="188" mass="19921">MSLAELFVIAVGLSMDAFAVSVCKGLAMPKMNWKGALLVGLYFGGFQAAMPLFGYFLGSSFSLAIRAYDHWVAFILLAVIGANMIKESFSKDEECPNADLDVKNMVLLAIATSIDALAVGVTFAFLNVDILPAVSFIGSVTFFLSVAGVKAGNAFGCRYKSKAELAGGAILILMGFKILLEHLGILFG</sequence>
<accession>A0A412Z849</accession>
<keyword evidence="4 8" id="KW-1133">Transmembrane helix</keyword>